<evidence type="ECO:0000313" key="2">
    <source>
        <dbReference type="EMBL" id="WOO42636.1"/>
    </source>
</evidence>
<keyword evidence="3" id="KW-1185">Reference proteome</keyword>
<reference evidence="2 3" key="1">
    <citation type="submission" date="2023-10" db="EMBL/GenBank/DDBJ databases">
        <title>Rubellicoccus peritrichatus gen. nov., sp. nov., isolated from an algae of coral reef tank.</title>
        <authorList>
            <person name="Luo J."/>
        </authorList>
    </citation>
    <scope>NUCLEOTIDE SEQUENCE [LARGE SCALE GENOMIC DNA]</scope>
    <source>
        <strain evidence="2 3">CR14</strain>
    </source>
</reference>
<dbReference type="AlphaFoldDB" id="A0AAQ3LBE6"/>
<dbReference type="GO" id="GO:0016020">
    <property type="term" value="C:membrane"/>
    <property type="evidence" value="ECO:0007669"/>
    <property type="project" value="GOC"/>
</dbReference>
<dbReference type="Gene3D" id="3.60.10.10">
    <property type="entry name" value="Endonuclease/exonuclease/phosphatase"/>
    <property type="match status" value="1"/>
</dbReference>
<name>A0AAQ3LBE6_9BACT</name>
<accession>A0AAQ3LBE6</accession>
<keyword evidence="2" id="KW-0378">Hydrolase</keyword>
<dbReference type="InterPro" id="IPR005135">
    <property type="entry name" value="Endo/exonuclease/phosphatase"/>
</dbReference>
<dbReference type="Pfam" id="PF03372">
    <property type="entry name" value="Exo_endo_phos"/>
    <property type="match status" value="1"/>
</dbReference>
<proteinExistence type="predicted"/>
<feature type="domain" description="Endonuclease/exonuclease/phosphatase" evidence="1">
    <location>
        <begin position="8"/>
        <end position="249"/>
    </location>
</feature>
<sequence length="260" mass="29753">MTTRLKLLTFNIAHGRGLSLYQGLQKEKRIRNNLTRIARVIRESGADLVALQEVDQDSHWNKQLDLLEIIREESGFEHLLYGINTRRSGKRHLAYGNGILSRHPVHIWENNPFGTASLGEKGFLYAEIDIAGHHLPLINLHLDYKSRKKRIEQVEQIISFITDKPHPGNNGNTLAPIICGDFNSRSAPLGDAVSHLFRFVQRHGDYKIYPRQARTFPAHFPSKGIDFIMLPYPYQMTESKVIKTKTSDHLPVLVEFELAD</sequence>
<dbReference type="SUPFAM" id="SSF56219">
    <property type="entry name" value="DNase I-like"/>
    <property type="match status" value="1"/>
</dbReference>
<dbReference type="GO" id="GO:0006506">
    <property type="term" value="P:GPI anchor biosynthetic process"/>
    <property type="evidence" value="ECO:0007669"/>
    <property type="project" value="TreeGrafter"/>
</dbReference>
<dbReference type="GO" id="GO:0004519">
    <property type="term" value="F:endonuclease activity"/>
    <property type="evidence" value="ECO:0007669"/>
    <property type="project" value="UniProtKB-KW"/>
</dbReference>
<dbReference type="InterPro" id="IPR051916">
    <property type="entry name" value="GPI-anchor_lipid_remodeler"/>
</dbReference>
<dbReference type="PANTHER" id="PTHR14859">
    <property type="entry name" value="CALCOFLUOR WHITE HYPERSENSITIVE PROTEIN PRECURSOR"/>
    <property type="match status" value="1"/>
</dbReference>
<gene>
    <name evidence="2" type="ORF">RZN69_05995</name>
</gene>
<dbReference type="EMBL" id="CP136920">
    <property type="protein sequence ID" value="WOO42636.1"/>
    <property type="molecule type" value="Genomic_DNA"/>
</dbReference>
<evidence type="ECO:0000259" key="1">
    <source>
        <dbReference type="Pfam" id="PF03372"/>
    </source>
</evidence>
<keyword evidence="2" id="KW-0255">Endonuclease</keyword>
<dbReference type="KEGG" id="puo:RZN69_05995"/>
<keyword evidence="2" id="KW-0540">Nuclease</keyword>
<dbReference type="InterPro" id="IPR036691">
    <property type="entry name" value="Endo/exonu/phosph_ase_sf"/>
</dbReference>
<protein>
    <submittedName>
        <fullName evidence="2">Endonuclease/exonuclease/phosphatase family protein</fullName>
    </submittedName>
</protein>
<dbReference type="RefSeq" id="WP_317835161.1">
    <property type="nucleotide sequence ID" value="NZ_CP136920.1"/>
</dbReference>
<dbReference type="Proteomes" id="UP001304300">
    <property type="component" value="Chromosome"/>
</dbReference>
<evidence type="ECO:0000313" key="3">
    <source>
        <dbReference type="Proteomes" id="UP001304300"/>
    </source>
</evidence>
<dbReference type="PANTHER" id="PTHR14859:SF15">
    <property type="entry name" value="ENDONUCLEASE_EXONUCLEASE_PHOSPHATASE DOMAIN-CONTAINING PROTEIN"/>
    <property type="match status" value="1"/>
</dbReference>
<organism evidence="2 3">
    <name type="scientific">Rubellicoccus peritrichatus</name>
    <dbReference type="NCBI Taxonomy" id="3080537"/>
    <lineage>
        <taxon>Bacteria</taxon>
        <taxon>Pseudomonadati</taxon>
        <taxon>Verrucomicrobiota</taxon>
        <taxon>Opitutia</taxon>
        <taxon>Puniceicoccales</taxon>
        <taxon>Cerasicoccaceae</taxon>
        <taxon>Rubellicoccus</taxon>
    </lineage>
</organism>